<evidence type="ECO:0000313" key="4">
    <source>
        <dbReference type="Proteomes" id="UP000623467"/>
    </source>
</evidence>
<evidence type="ECO:0000313" key="3">
    <source>
        <dbReference type="EMBL" id="KAF7364470.1"/>
    </source>
</evidence>
<evidence type="ECO:0000256" key="1">
    <source>
        <dbReference type="SAM" id="MobiDB-lite"/>
    </source>
</evidence>
<accession>A0A8H6YNQ1</accession>
<dbReference type="OrthoDB" id="2331100at2759"/>
<dbReference type="CDD" id="cd00920">
    <property type="entry name" value="Cupredoxin"/>
    <property type="match status" value="1"/>
</dbReference>
<dbReference type="PANTHER" id="PTHR34883">
    <property type="entry name" value="SERINE-RICH PROTEIN, PUTATIVE-RELATED-RELATED"/>
    <property type="match status" value="1"/>
</dbReference>
<organism evidence="3 4">
    <name type="scientific">Mycena sanguinolenta</name>
    <dbReference type="NCBI Taxonomy" id="230812"/>
    <lineage>
        <taxon>Eukaryota</taxon>
        <taxon>Fungi</taxon>
        <taxon>Dikarya</taxon>
        <taxon>Basidiomycota</taxon>
        <taxon>Agaricomycotina</taxon>
        <taxon>Agaricomycetes</taxon>
        <taxon>Agaricomycetidae</taxon>
        <taxon>Agaricales</taxon>
        <taxon>Marasmiineae</taxon>
        <taxon>Mycenaceae</taxon>
        <taxon>Mycena</taxon>
    </lineage>
</organism>
<dbReference type="SUPFAM" id="SSF49503">
    <property type="entry name" value="Cupredoxins"/>
    <property type="match status" value="1"/>
</dbReference>
<feature type="signal peptide" evidence="2">
    <location>
        <begin position="1"/>
        <end position="19"/>
    </location>
</feature>
<reference evidence="3" key="1">
    <citation type="submission" date="2020-05" db="EMBL/GenBank/DDBJ databases">
        <title>Mycena genomes resolve the evolution of fungal bioluminescence.</title>
        <authorList>
            <person name="Tsai I.J."/>
        </authorList>
    </citation>
    <scope>NUCLEOTIDE SEQUENCE</scope>
    <source>
        <strain evidence="3">160909Yilan</strain>
    </source>
</reference>
<keyword evidence="2" id="KW-0732">Signal</keyword>
<feature type="region of interest" description="Disordered" evidence="1">
    <location>
        <begin position="191"/>
        <end position="256"/>
    </location>
</feature>
<feature type="chain" id="PRO_5034334382" description="Cupredoxin" evidence="2">
    <location>
        <begin position="20"/>
        <end position="273"/>
    </location>
</feature>
<dbReference type="InterPro" id="IPR052953">
    <property type="entry name" value="Ser-rich/MCO-related"/>
</dbReference>
<name>A0A8H6YNQ1_9AGAR</name>
<dbReference type="InterPro" id="IPR008972">
    <property type="entry name" value="Cupredoxin"/>
</dbReference>
<feature type="compositionally biased region" description="Low complexity" evidence="1">
    <location>
        <begin position="242"/>
        <end position="252"/>
    </location>
</feature>
<evidence type="ECO:0000256" key="2">
    <source>
        <dbReference type="SAM" id="SignalP"/>
    </source>
</evidence>
<dbReference type="Gene3D" id="2.60.40.420">
    <property type="entry name" value="Cupredoxins - blue copper proteins"/>
    <property type="match status" value="1"/>
</dbReference>
<dbReference type="PANTHER" id="PTHR34883:SF15">
    <property type="entry name" value="EXTRACELLULAR SERINE-RICH PROTEIN"/>
    <property type="match status" value="1"/>
</dbReference>
<sequence>MLSFVLLLAAYVLSVPVHALPTRPPQQITIQVGGNRTDPLGRDFFQTTLFEPNVALAANGTIVTFQFTGSPGNHSVTQSSFSNPCQPLAGGFDSGWISVPDTPSPPPEWNLTITNDQIPLWFYCKQLFPVPHCHTGMVGAINVETTNKSLPEFASLAAAAGVPSQVQNGVVGVGASATGLPFIPSGAQLVTGPPASGANSPASTTDSVASPTDSANSPDSTNTSPDSTADSGAIQTQDPNAPQSTQSTQPSSARPKTISWWTAAVCVVVFVAW</sequence>
<evidence type="ECO:0008006" key="5">
    <source>
        <dbReference type="Google" id="ProtNLM"/>
    </source>
</evidence>
<comment type="caution">
    <text evidence="3">The sequence shown here is derived from an EMBL/GenBank/DDBJ whole genome shotgun (WGS) entry which is preliminary data.</text>
</comment>
<dbReference type="Proteomes" id="UP000623467">
    <property type="component" value="Unassembled WGS sequence"/>
</dbReference>
<gene>
    <name evidence="3" type="ORF">MSAN_01108400</name>
</gene>
<dbReference type="AlphaFoldDB" id="A0A8H6YNQ1"/>
<feature type="compositionally biased region" description="Polar residues" evidence="1">
    <location>
        <begin position="197"/>
        <end position="215"/>
    </location>
</feature>
<feature type="compositionally biased region" description="Low complexity" evidence="1">
    <location>
        <begin position="216"/>
        <end position="231"/>
    </location>
</feature>
<protein>
    <recommendedName>
        <fullName evidence="5">Cupredoxin</fullName>
    </recommendedName>
</protein>
<proteinExistence type="predicted"/>
<keyword evidence="4" id="KW-1185">Reference proteome</keyword>
<dbReference type="EMBL" id="JACAZH010000007">
    <property type="protein sequence ID" value="KAF7364470.1"/>
    <property type="molecule type" value="Genomic_DNA"/>
</dbReference>